<dbReference type="AlphaFoldDB" id="A0A917DUJ0"/>
<evidence type="ECO:0000256" key="1">
    <source>
        <dbReference type="ARBA" id="ARBA00004651"/>
    </source>
</evidence>
<name>A0A917DUJ0_9BACT</name>
<feature type="transmembrane region" description="Helical" evidence="8">
    <location>
        <begin position="198"/>
        <end position="229"/>
    </location>
</feature>
<evidence type="ECO:0000256" key="7">
    <source>
        <dbReference type="ARBA" id="ARBA00023136"/>
    </source>
</evidence>
<evidence type="ECO:0000256" key="3">
    <source>
        <dbReference type="ARBA" id="ARBA00022676"/>
    </source>
</evidence>
<feature type="transmembrane region" description="Helical" evidence="8">
    <location>
        <begin position="349"/>
        <end position="371"/>
    </location>
</feature>
<keyword evidence="3" id="KW-0328">Glycosyltransferase</keyword>
<sequence length="539" mass="62486">MQIQQFLKQNTNFVLIGIVVLAFGLRYYKIGEHGLAGDEKYSLFVSQFVTYEGNNQHDSVRKPNDKYFTPKEFWSEKSLPDFFDSIARLDTGNGALYTYSLHYWTNVFGVSDKSMRMPSLIFNLFTIVLLFVFVKEHFRSQNLALLAAFLAAVSPFYINYSQVARNYSINMFFALLATHLLLKIIQEEESSQKPVWKYVFYGCCALACELCHFATFPLFLIHALFVVIFFRQKRGYIGFTLAAIIPLVGALAWLNCDGGRWLFDYVANSVKTYNQMALETPDDYLNVANLKNILKQLRHVISAMFLLIDGYPSQTVFYKKIYLLIILSALLGFFVFVQKSLKTSDKQQFRLRVFIVLLSFIPLLTLIVFAYQDGNTFRIMPRYLAYSYCFSLVLISLIIKDLWNKKSIVKFPIYAVFAVQFFMVLHLINTIWDDNAPRYFMYFSEPRQANTYEFSAKAIQRVYAKGDTVLYPSVFIEKRGGVGMPSYSVSDAQLTNFYLPKDSEIIQRVDFNEENKIIIKKANGSEKLIFDFKGAKYRY</sequence>
<feature type="transmembrane region" description="Helical" evidence="8">
    <location>
        <begin position="321"/>
        <end position="337"/>
    </location>
</feature>
<dbReference type="InterPro" id="IPR038731">
    <property type="entry name" value="RgtA/B/C-like"/>
</dbReference>
<keyword evidence="2" id="KW-1003">Cell membrane</keyword>
<evidence type="ECO:0000313" key="10">
    <source>
        <dbReference type="EMBL" id="GGD68072.1"/>
    </source>
</evidence>
<organism evidence="10 11">
    <name type="scientific">Emticicia aquatilis</name>
    <dbReference type="NCBI Taxonomy" id="1537369"/>
    <lineage>
        <taxon>Bacteria</taxon>
        <taxon>Pseudomonadati</taxon>
        <taxon>Bacteroidota</taxon>
        <taxon>Cytophagia</taxon>
        <taxon>Cytophagales</taxon>
        <taxon>Leadbetterellaceae</taxon>
        <taxon>Emticicia</taxon>
    </lineage>
</organism>
<keyword evidence="6 8" id="KW-1133">Transmembrane helix</keyword>
<feature type="transmembrane region" description="Helical" evidence="8">
    <location>
        <begin position="411"/>
        <end position="432"/>
    </location>
</feature>
<feature type="transmembrane region" description="Helical" evidence="8">
    <location>
        <begin position="383"/>
        <end position="399"/>
    </location>
</feature>
<evidence type="ECO:0000256" key="2">
    <source>
        <dbReference type="ARBA" id="ARBA00022475"/>
    </source>
</evidence>
<comment type="caution">
    <text evidence="10">The sequence shown here is derived from an EMBL/GenBank/DDBJ whole genome shotgun (WGS) entry which is preliminary data.</text>
</comment>
<dbReference type="Pfam" id="PF13231">
    <property type="entry name" value="PMT_2"/>
    <property type="match status" value="1"/>
</dbReference>
<proteinExistence type="predicted"/>
<dbReference type="PANTHER" id="PTHR33908:SF11">
    <property type="entry name" value="MEMBRANE PROTEIN"/>
    <property type="match status" value="1"/>
</dbReference>
<dbReference type="GO" id="GO:0005886">
    <property type="term" value="C:plasma membrane"/>
    <property type="evidence" value="ECO:0007669"/>
    <property type="project" value="UniProtKB-SubCell"/>
</dbReference>
<keyword evidence="4" id="KW-0808">Transferase</keyword>
<gene>
    <name evidence="10" type="ORF">GCM10011514_35260</name>
</gene>
<protein>
    <recommendedName>
        <fullName evidence="9">Glycosyltransferase RgtA/B/C/D-like domain-containing protein</fullName>
    </recommendedName>
</protein>
<feature type="domain" description="Glycosyltransferase RgtA/B/C/D-like" evidence="9">
    <location>
        <begin position="98"/>
        <end position="245"/>
    </location>
</feature>
<accession>A0A917DUJ0</accession>
<dbReference type="InterPro" id="IPR050297">
    <property type="entry name" value="LipidA_mod_glycosyltrf_83"/>
</dbReference>
<evidence type="ECO:0000313" key="11">
    <source>
        <dbReference type="Proteomes" id="UP000609064"/>
    </source>
</evidence>
<feature type="transmembrane region" description="Helical" evidence="8">
    <location>
        <begin position="236"/>
        <end position="254"/>
    </location>
</feature>
<evidence type="ECO:0000256" key="4">
    <source>
        <dbReference type="ARBA" id="ARBA00022679"/>
    </source>
</evidence>
<reference evidence="10" key="1">
    <citation type="journal article" date="2014" name="Int. J. Syst. Evol. Microbiol.">
        <title>Complete genome sequence of Corynebacterium casei LMG S-19264T (=DSM 44701T), isolated from a smear-ripened cheese.</title>
        <authorList>
            <consortium name="US DOE Joint Genome Institute (JGI-PGF)"/>
            <person name="Walter F."/>
            <person name="Albersmeier A."/>
            <person name="Kalinowski J."/>
            <person name="Ruckert C."/>
        </authorList>
    </citation>
    <scope>NUCLEOTIDE SEQUENCE</scope>
    <source>
        <strain evidence="10">CGMCC 1.15958</strain>
    </source>
</reference>
<feature type="transmembrane region" description="Helical" evidence="8">
    <location>
        <begin position="140"/>
        <end position="160"/>
    </location>
</feature>
<reference evidence="10" key="2">
    <citation type="submission" date="2020-09" db="EMBL/GenBank/DDBJ databases">
        <authorList>
            <person name="Sun Q."/>
            <person name="Zhou Y."/>
        </authorList>
    </citation>
    <scope>NUCLEOTIDE SEQUENCE</scope>
    <source>
        <strain evidence="10">CGMCC 1.15958</strain>
    </source>
</reference>
<evidence type="ECO:0000259" key="9">
    <source>
        <dbReference type="Pfam" id="PF13231"/>
    </source>
</evidence>
<dbReference type="GO" id="GO:0016763">
    <property type="term" value="F:pentosyltransferase activity"/>
    <property type="evidence" value="ECO:0007669"/>
    <property type="project" value="TreeGrafter"/>
</dbReference>
<dbReference type="Proteomes" id="UP000609064">
    <property type="component" value="Unassembled WGS sequence"/>
</dbReference>
<evidence type="ECO:0000256" key="8">
    <source>
        <dbReference type="SAM" id="Phobius"/>
    </source>
</evidence>
<feature type="transmembrane region" description="Helical" evidence="8">
    <location>
        <begin position="12"/>
        <end position="28"/>
    </location>
</feature>
<dbReference type="EMBL" id="BMKK01000007">
    <property type="protein sequence ID" value="GGD68072.1"/>
    <property type="molecule type" value="Genomic_DNA"/>
</dbReference>
<dbReference type="RefSeq" id="WP_188767846.1">
    <property type="nucleotide sequence ID" value="NZ_BMKK01000007.1"/>
</dbReference>
<dbReference type="PANTHER" id="PTHR33908">
    <property type="entry name" value="MANNOSYLTRANSFERASE YKCB-RELATED"/>
    <property type="match status" value="1"/>
</dbReference>
<keyword evidence="11" id="KW-1185">Reference proteome</keyword>
<comment type="subcellular location">
    <subcellularLocation>
        <location evidence="1">Cell membrane</location>
        <topology evidence="1">Multi-pass membrane protein</topology>
    </subcellularLocation>
</comment>
<feature type="transmembrane region" description="Helical" evidence="8">
    <location>
        <begin position="117"/>
        <end position="134"/>
    </location>
</feature>
<keyword evidence="5 8" id="KW-0812">Transmembrane</keyword>
<dbReference type="GO" id="GO:0009103">
    <property type="term" value="P:lipopolysaccharide biosynthetic process"/>
    <property type="evidence" value="ECO:0007669"/>
    <property type="project" value="UniProtKB-ARBA"/>
</dbReference>
<keyword evidence="7 8" id="KW-0472">Membrane</keyword>
<evidence type="ECO:0000256" key="6">
    <source>
        <dbReference type="ARBA" id="ARBA00022989"/>
    </source>
</evidence>
<evidence type="ECO:0000256" key="5">
    <source>
        <dbReference type="ARBA" id="ARBA00022692"/>
    </source>
</evidence>